<name>A0AAF1BN21_9STAP</name>
<dbReference type="Pfam" id="PF13456">
    <property type="entry name" value="RVT_3"/>
    <property type="match status" value="1"/>
</dbReference>
<dbReference type="PANTHER" id="PTHR47723">
    <property type="entry name" value="OS05G0353850 PROTEIN"/>
    <property type="match status" value="1"/>
</dbReference>
<dbReference type="InterPro" id="IPR012337">
    <property type="entry name" value="RNaseH-like_sf"/>
</dbReference>
<dbReference type="InterPro" id="IPR036397">
    <property type="entry name" value="RNaseH_sf"/>
</dbReference>
<dbReference type="SUPFAM" id="SSF53098">
    <property type="entry name" value="Ribonuclease H-like"/>
    <property type="match status" value="1"/>
</dbReference>
<keyword evidence="3" id="KW-1185">Reference proteome</keyword>
<dbReference type="CDD" id="cd09279">
    <property type="entry name" value="RNase_HI_like"/>
    <property type="match status" value="1"/>
</dbReference>
<dbReference type="RefSeq" id="WP_102167300.1">
    <property type="nucleotide sequence ID" value="NZ_CP136964.1"/>
</dbReference>
<dbReference type="InterPro" id="IPR053151">
    <property type="entry name" value="RNase_H-like"/>
</dbReference>
<dbReference type="AlphaFoldDB" id="A0AAF1BN21"/>
<dbReference type="Gene3D" id="3.30.420.10">
    <property type="entry name" value="Ribonuclease H-like superfamily/Ribonuclease H"/>
    <property type="match status" value="1"/>
</dbReference>
<feature type="domain" description="RNase H type-1" evidence="1">
    <location>
        <begin position="1"/>
        <end position="125"/>
    </location>
</feature>
<dbReference type="GO" id="GO:0004523">
    <property type="term" value="F:RNA-DNA hybrid ribonuclease activity"/>
    <property type="evidence" value="ECO:0007669"/>
    <property type="project" value="UniProtKB-EC"/>
</dbReference>
<gene>
    <name evidence="2" type="ORF">CJ229_002105</name>
</gene>
<dbReference type="PROSITE" id="PS50879">
    <property type="entry name" value="RNASE_H_1"/>
    <property type="match status" value="1"/>
</dbReference>
<dbReference type="GO" id="GO:0003676">
    <property type="term" value="F:nucleic acid binding"/>
    <property type="evidence" value="ECO:0007669"/>
    <property type="project" value="InterPro"/>
</dbReference>
<sequence>MATVHIDAATRQNPHISVGAVIIKDETTHEFTSVFHHIDNNEAEWATLIFALEKSIELNIKQAIIYTDSQIVVDSIEKRFAKDPRFKQYLTTYVNYETKFDLLLVSFITREHNKHADHLAKTELYKYLNK</sequence>
<evidence type="ECO:0000313" key="2">
    <source>
        <dbReference type="EMBL" id="WOS96559.1"/>
    </source>
</evidence>
<protein>
    <submittedName>
        <fullName evidence="2">Ribonuclease HI family protein</fullName>
        <ecNumber evidence="2">3.1.26.4</ecNumber>
    </submittedName>
</protein>
<dbReference type="PANTHER" id="PTHR47723:SF19">
    <property type="entry name" value="POLYNUCLEOTIDYL TRANSFERASE, RIBONUCLEASE H-LIKE SUPERFAMILY PROTEIN"/>
    <property type="match status" value="1"/>
</dbReference>
<dbReference type="KEGG" id="nmy:CJ229_002105"/>
<organism evidence="2 3">
    <name type="scientific">Nosocomiicoccus massiliensis</name>
    <dbReference type="NCBI Taxonomy" id="1232430"/>
    <lineage>
        <taxon>Bacteria</taxon>
        <taxon>Bacillati</taxon>
        <taxon>Bacillota</taxon>
        <taxon>Bacilli</taxon>
        <taxon>Bacillales</taxon>
        <taxon>Staphylococcaceae</taxon>
        <taxon>Nosocomiicoccus</taxon>
    </lineage>
</organism>
<dbReference type="EC" id="3.1.26.4" evidence="2"/>
<evidence type="ECO:0000259" key="1">
    <source>
        <dbReference type="PROSITE" id="PS50879"/>
    </source>
</evidence>
<dbReference type="EMBL" id="CP136964">
    <property type="protein sequence ID" value="WOS96559.1"/>
    <property type="molecule type" value="Genomic_DNA"/>
</dbReference>
<keyword evidence="2" id="KW-0378">Hydrolase</keyword>
<dbReference type="InterPro" id="IPR002156">
    <property type="entry name" value="RNaseH_domain"/>
</dbReference>
<reference evidence="3" key="1">
    <citation type="submission" date="2017-09" db="EMBL/GenBank/DDBJ databases">
        <title>Bacterial strain isolated from the female urinary microbiota.</title>
        <authorList>
            <person name="Thomas-White K."/>
            <person name="Kumar N."/>
            <person name="Forster S."/>
            <person name="Putonti C."/>
            <person name="Lawley T."/>
            <person name="Wolfe A.J."/>
        </authorList>
    </citation>
    <scope>NUCLEOTIDE SEQUENCE [LARGE SCALE GENOMIC DNA]</scope>
    <source>
        <strain evidence="3">UMB0959</strain>
    </source>
</reference>
<proteinExistence type="predicted"/>
<evidence type="ECO:0000313" key="3">
    <source>
        <dbReference type="Proteomes" id="UP000243626"/>
    </source>
</evidence>
<dbReference type="Proteomes" id="UP000243626">
    <property type="component" value="Chromosome"/>
</dbReference>
<accession>A0AAF1BN21</accession>